<evidence type="ECO:0000256" key="1">
    <source>
        <dbReference type="SAM" id="Phobius"/>
    </source>
</evidence>
<feature type="transmembrane region" description="Helical" evidence="1">
    <location>
        <begin position="81"/>
        <end position="100"/>
    </location>
</feature>
<proteinExistence type="predicted"/>
<dbReference type="Proteomes" id="UP000602050">
    <property type="component" value="Unassembled WGS sequence"/>
</dbReference>
<name>A0A8J2ZQJ7_9BACI</name>
<dbReference type="AlphaFoldDB" id="A0A8J2ZQJ7"/>
<sequence>MYFFSIRFLMIFMLHNLEEIITVESWMKKTYPRVKKRIPAGIQKEIDKMQDMTAARFAVVVFILSAMVSVLLAWTMWYGKFFLFLGINLIFAVNIFTHPLQALYLRCYTPGLWTTVLLIIPYYVLFFYYTAIAGLWHVNTLLSSIVILILFIPLFLFSHKIGEKVAARL</sequence>
<protein>
    <recommendedName>
        <fullName evidence="4">HXXEE domain-containing protein</fullName>
    </recommendedName>
</protein>
<feature type="transmembrane region" description="Helical" evidence="1">
    <location>
        <begin position="112"/>
        <end position="132"/>
    </location>
</feature>
<keyword evidence="1" id="KW-0812">Transmembrane</keyword>
<dbReference type="InterPro" id="IPR025671">
    <property type="entry name" value="HXXEE"/>
</dbReference>
<reference evidence="2" key="1">
    <citation type="journal article" date="2014" name="Int. J. Syst. Evol. Microbiol.">
        <title>Complete genome sequence of Corynebacterium casei LMG S-19264T (=DSM 44701T), isolated from a smear-ripened cheese.</title>
        <authorList>
            <consortium name="US DOE Joint Genome Institute (JGI-PGF)"/>
            <person name="Walter F."/>
            <person name="Albersmeier A."/>
            <person name="Kalinowski J."/>
            <person name="Ruckert C."/>
        </authorList>
    </citation>
    <scope>NUCLEOTIDE SEQUENCE</scope>
    <source>
        <strain evidence="2">CGMCC 1.12360</strain>
    </source>
</reference>
<keyword evidence="1" id="KW-0472">Membrane</keyword>
<keyword evidence="3" id="KW-1185">Reference proteome</keyword>
<gene>
    <name evidence="2" type="ORF">GCM10010978_04660</name>
</gene>
<dbReference type="EMBL" id="BMEV01000005">
    <property type="protein sequence ID" value="GGH70093.1"/>
    <property type="molecule type" value="Genomic_DNA"/>
</dbReference>
<evidence type="ECO:0000313" key="2">
    <source>
        <dbReference type="EMBL" id="GGH70093.1"/>
    </source>
</evidence>
<accession>A0A8J2ZQJ7</accession>
<dbReference type="RefSeq" id="WP_229733515.1">
    <property type="nucleotide sequence ID" value="NZ_BMEV01000005.1"/>
</dbReference>
<reference evidence="2" key="2">
    <citation type="submission" date="2020-09" db="EMBL/GenBank/DDBJ databases">
        <authorList>
            <person name="Sun Q."/>
            <person name="Zhou Y."/>
        </authorList>
    </citation>
    <scope>NUCLEOTIDE SEQUENCE</scope>
    <source>
        <strain evidence="2">CGMCC 1.12360</strain>
    </source>
</reference>
<feature type="transmembrane region" description="Helical" evidence="1">
    <location>
        <begin position="54"/>
        <end position="75"/>
    </location>
</feature>
<evidence type="ECO:0008006" key="4">
    <source>
        <dbReference type="Google" id="ProtNLM"/>
    </source>
</evidence>
<evidence type="ECO:0000313" key="3">
    <source>
        <dbReference type="Proteomes" id="UP000602050"/>
    </source>
</evidence>
<feature type="transmembrane region" description="Helical" evidence="1">
    <location>
        <begin position="138"/>
        <end position="158"/>
    </location>
</feature>
<organism evidence="2 3">
    <name type="scientific">Compostibacillus humi</name>
    <dbReference type="NCBI Taxonomy" id="1245525"/>
    <lineage>
        <taxon>Bacteria</taxon>
        <taxon>Bacillati</taxon>
        <taxon>Bacillota</taxon>
        <taxon>Bacilli</taxon>
        <taxon>Bacillales</taxon>
        <taxon>Bacillaceae</taxon>
        <taxon>Compostibacillus</taxon>
    </lineage>
</organism>
<dbReference type="Pfam" id="PF13787">
    <property type="entry name" value="HXXEE"/>
    <property type="match status" value="1"/>
</dbReference>
<keyword evidence="1" id="KW-1133">Transmembrane helix</keyword>
<comment type="caution">
    <text evidence="2">The sequence shown here is derived from an EMBL/GenBank/DDBJ whole genome shotgun (WGS) entry which is preliminary data.</text>
</comment>